<dbReference type="InterPro" id="IPR036661">
    <property type="entry name" value="Luciferase-like_sf"/>
</dbReference>
<evidence type="ECO:0000259" key="5">
    <source>
        <dbReference type="Pfam" id="PF00296"/>
    </source>
</evidence>
<feature type="domain" description="Luciferase-like" evidence="5">
    <location>
        <begin position="1"/>
        <end position="250"/>
    </location>
</feature>
<evidence type="ECO:0000313" key="6">
    <source>
        <dbReference type="EMBL" id="MFD2459902.1"/>
    </source>
</evidence>
<dbReference type="Proteomes" id="UP001597419">
    <property type="component" value="Unassembled WGS sequence"/>
</dbReference>
<evidence type="ECO:0000256" key="3">
    <source>
        <dbReference type="ARBA" id="ARBA00023002"/>
    </source>
</evidence>
<proteinExistence type="predicted"/>
<accession>A0ABW5GFR1</accession>
<dbReference type="InterPro" id="IPR050172">
    <property type="entry name" value="SsuD_RutA_monooxygenase"/>
</dbReference>
<sequence>MHFGISVPTHGDYADARVLAEMAREAEDAGWEGFFVWDHLNDVDGPLADPWVALSAIAMRTRRIRLGPMLTPLPRRRPWKVARETATLDRLSDGRLVLGVGLGYPRDEEFEAFGEDGDERVRAGKLDESLDILRGLWTGEPFEYSGEHFTVRPTTFLPRPVQEPGIPVWVGGYWPNRAPFRRAARWDGVYPGRLTKERRAKWTPRLWPLEDVREMVAYVAAHRVRPEPADVVIGGYTAGTDRNADADVTAPYAEAGVTWWVENLHSFRGSFEDMRARLRLGPPVR</sequence>
<organism evidence="6 7">
    <name type="scientific">Amycolatopsis samaneae</name>
    <dbReference type="NCBI Taxonomy" id="664691"/>
    <lineage>
        <taxon>Bacteria</taxon>
        <taxon>Bacillati</taxon>
        <taxon>Actinomycetota</taxon>
        <taxon>Actinomycetes</taxon>
        <taxon>Pseudonocardiales</taxon>
        <taxon>Pseudonocardiaceae</taxon>
        <taxon>Amycolatopsis</taxon>
    </lineage>
</organism>
<dbReference type="EMBL" id="JBHUKU010000007">
    <property type="protein sequence ID" value="MFD2459902.1"/>
    <property type="molecule type" value="Genomic_DNA"/>
</dbReference>
<protein>
    <submittedName>
        <fullName evidence="6">LLM class flavin-dependent oxidoreductase</fullName>
    </submittedName>
</protein>
<dbReference type="Gene3D" id="3.20.20.30">
    <property type="entry name" value="Luciferase-like domain"/>
    <property type="match status" value="1"/>
</dbReference>
<dbReference type="Pfam" id="PF00296">
    <property type="entry name" value="Bac_luciferase"/>
    <property type="match status" value="1"/>
</dbReference>
<evidence type="ECO:0000256" key="2">
    <source>
        <dbReference type="ARBA" id="ARBA00022643"/>
    </source>
</evidence>
<dbReference type="PANTHER" id="PTHR42847">
    <property type="entry name" value="ALKANESULFONATE MONOOXYGENASE"/>
    <property type="match status" value="1"/>
</dbReference>
<dbReference type="InterPro" id="IPR011251">
    <property type="entry name" value="Luciferase-like_dom"/>
</dbReference>
<keyword evidence="1" id="KW-0285">Flavoprotein</keyword>
<gene>
    <name evidence="6" type="ORF">ACFSYJ_14900</name>
</gene>
<dbReference type="RefSeq" id="WP_345402825.1">
    <property type="nucleotide sequence ID" value="NZ_BAABHG010000014.1"/>
</dbReference>
<name>A0ABW5GFR1_9PSEU</name>
<reference evidence="7" key="1">
    <citation type="journal article" date="2019" name="Int. J. Syst. Evol. Microbiol.">
        <title>The Global Catalogue of Microorganisms (GCM) 10K type strain sequencing project: providing services to taxonomists for standard genome sequencing and annotation.</title>
        <authorList>
            <consortium name="The Broad Institute Genomics Platform"/>
            <consortium name="The Broad Institute Genome Sequencing Center for Infectious Disease"/>
            <person name="Wu L."/>
            <person name="Ma J."/>
        </authorList>
    </citation>
    <scope>NUCLEOTIDE SEQUENCE [LARGE SCALE GENOMIC DNA]</scope>
    <source>
        <strain evidence="7">CGMCC 4.7643</strain>
    </source>
</reference>
<evidence type="ECO:0000256" key="4">
    <source>
        <dbReference type="ARBA" id="ARBA00023033"/>
    </source>
</evidence>
<keyword evidence="3" id="KW-0560">Oxidoreductase</keyword>
<dbReference type="PANTHER" id="PTHR42847:SF4">
    <property type="entry name" value="ALKANESULFONATE MONOOXYGENASE-RELATED"/>
    <property type="match status" value="1"/>
</dbReference>
<keyword evidence="4" id="KW-0503">Monooxygenase</keyword>
<comment type="caution">
    <text evidence="6">The sequence shown here is derived from an EMBL/GenBank/DDBJ whole genome shotgun (WGS) entry which is preliminary data.</text>
</comment>
<evidence type="ECO:0000256" key="1">
    <source>
        <dbReference type="ARBA" id="ARBA00022630"/>
    </source>
</evidence>
<dbReference type="SUPFAM" id="SSF51679">
    <property type="entry name" value="Bacterial luciferase-like"/>
    <property type="match status" value="1"/>
</dbReference>
<keyword evidence="2" id="KW-0288">FMN</keyword>
<keyword evidence="7" id="KW-1185">Reference proteome</keyword>
<evidence type="ECO:0000313" key="7">
    <source>
        <dbReference type="Proteomes" id="UP001597419"/>
    </source>
</evidence>